<evidence type="ECO:0000256" key="6">
    <source>
        <dbReference type="SAM" id="MobiDB-lite"/>
    </source>
</evidence>
<dbReference type="GO" id="GO:0022627">
    <property type="term" value="C:cytosolic small ribosomal subunit"/>
    <property type="evidence" value="ECO:0007669"/>
    <property type="project" value="TreeGrafter"/>
</dbReference>
<evidence type="ECO:0000256" key="2">
    <source>
        <dbReference type="ARBA" id="ARBA00023274"/>
    </source>
</evidence>
<evidence type="ECO:0000256" key="3">
    <source>
        <dbReference type="ARBA" id="ARBA00064542"/>
    </source>
</evidence>
<comment type="similarity">
    <text evidence="4 5">Belongs to the universal ribosomal protein uS15 family.</text>
</comment>
<keyword evidence="4" id="KW-0694">RNA-binding</keyword>
<comment type="caution">
    <text evidence="7">The sequence shown here is derived from an EMBL/GenBank/DDBJ whole genome shotgun (WGS) entry which is preliminary data.</text>
</comment>
<keyword evidence="1 4" id="KW-0689">Ribosomal protein</keyword>
<name>A0A9D1SB08_9PROT</name>
<dbReference type="FunFam" id="1.10.287.10:FF:000002">
    <property type="entry name" value="30S ribosomal protein S15"/>
    <property type="match status" value="1"/>
</dbReference>
<dbReference type="GO" id="GO:0019843">
    <property type="term" value="F:rRNA binding"/>
    <property type="evidence" value="ECO:0007669"/>
    <property type="project" value="UniProtKB-UniRule"/>
</dbReference>
<reference evidence="7" key="1">
    <citation type="submission" date="2020-10" db="EMBL/GenBank/DDBJ databases">
        <authorList>
            <person name="Gilroy R."/>
        </authorList>
    </citation>
    <scope>NUCLEOTIDE SEQUENCE</scope>
    <source>
        <strain evidence="7">ChiW3-316</strain>
    </source>
</reference>
<accession>A0A9D1SB08</accession>
<dbReference type="Gene3D" id="1.10.287.10">
    <property type="entry name" value="S15/NS1, RNA-binding"/>
    <property type="match status" value="1"/>
</dbReference>
<dbReference type="CDD" id="cd00353">
    <property type="entry name" value="Ribosomal_S15p_S13e"/>
    <property type="match status" value="1"/>
</dbReference>
<dbReference type="InterPro" id="IPR009068">
    <property type="entry name" value="uS15_NS1_RNA-bd_sf"/>
</dbReference>
<dbReference type="SUPFAM" id="SSF47060">
    <property type="entry name" value="S15/NS1 RNA-binding domain"/>
    <property type="match status" value="1"/>
</dbReference>
<dbReference type="Gene3D" id="6.10.250.3130">
    <property type="match status" value="1"/>
</dbReference>
<dbReference type="InterPro" id="IPR000589">
    <property type="entry name" value="Ribosomal_uS15"/>
</dbReference>
<feature type="region of interest" description="Disordered" evidence="6">
    <location>
        <begin position="1"/>
        <end position="22"/>
    </location>
</feature>
<keyword evidence="2 4" id="KW-0687">Ribonucleoprotein</keyword>
<dbReference type="GO" id="GO:0003735">
    <property type="term" value="F:structural constituent of ribosome"/>
    <property type="evidence" value="ECO:0007669"/>
    <property type="project" value="InterPro"/>
</dbReference>
<dbReference type="PANTHER" id="PTHR23321:SF26">
    <property type="entry name" value="SMALL RIBOSOMAL SUBUNIT PROTEIN US15M"/>
    <property type="match status" value="1"/>
</dbReference>
<comment type="subunit">
    <text evidence="3 4">Part of the 30S ribosomal subunit. Forms a bridge to the 50S subunit in the 70S ribosome, contacting the 23S rRNA.</text>
</comment>
<dbReference type="HAMAP" id="MF_01343_B">
    <property type="entry name" value="Ribosomal_uS15_B"/>
    <property type="match status" value="1"/>
</dbReference>
<organism evidence="7 8">
    <name type="scientific">Candidatus Scatocola faecipullorum</name>
    <dbReference type="NCBI Taxonomy" id="2840917"/>
    <lineage>
        <taxon>Bacteria</taxon>
        <taxon>Pseudomonadati</taxon>
        <taxon>Pseudomonadota</taxon>
        <taxon>Alphaproteobacteria</taxon>
        <taxon>Rhodospirillales</taxon>
        <taxon>Rhodospirillaceae</taxon>
        <taxon>Rhodospirillaceae incertae sedis</taxon>
        <taxon>Candidatus Scatocola</taxon>
    </lineage>
</organism>
<gene>
    <name evidence="4 7" type="primary">rpsO</name>
    <name evidence="7" type="ORF">IAD20_02785</name>
</gene>
<dbReference type="PANTHER" id="PTHR23321">
    <property type="entry name" value="RIBOSOMAL PROTEIN S15, BACTERIAL AND ORGANELLAR"/>
    <property type="match status" value="1"/>
</dbReference>
<evidence type="ECO:0000256" key="4">
    <source>
        <dbReference type="HAMAP-Rule" id="MF_01343"/>
    </source>
</evidence>
<dbReference type="Proteomes" id="UP000824107">
    <property type="component" value="Unassembled WGS sequence"/>
</dbReference>
<evidence type="ECO:0000313" key="8">
    <source>
        <dbReference type="Proteomes" id="UP000824107"/>
    </source>
</evidence>
<feature type="compositionally biased region" description="Basic and acidic residues" evidence="6">
    <location>
        <begin position="1"/>
        <end position="13"/>
    </location>
</feature>
<dbReference type="Pfam" id="PF00312">
    <property type="entry name" value="Ribosomal_S15"/>
    <property type="match status" value="1"/>
</dbReference>
<comment type="function">
    <text evidence="4">One of the primary rRNA binding proteins, it binds directly to 16S rRNA where it helps nucleate assembly of the platform of the 30S subunit by binding and bridging several RNA helices of the 16S rRNA.</text>
</comment>
<evidence type="ECO:0000256" key="1">
    <source>
        <dbReference type="ARBA" id="ARBA00022980"/>
    </source>
</evidence>
<evidence type="ECO:0000256" key="5">
    <source>
        <dbReference type="RuleBase" id="RU003919"/>
    </source>
</evidence>
<reference evidence="7" key="2">
    <citation type="journal article" date="2021" name="PeerJ">
        <title>Extensive microbial diversity within the chicken gut microbiome revealed by metagenomics and culture.</title>
        <authorList>
            <person name="Gilroy R."/>
            <person name="Ravi A."/>
            <person name="Getino M."/>
            <person name="Pursley I."/>
            <person name="Horton D.L."/>
            <person name="Alikhan N.F."/>
            <person name="Baker D."/>
            <person name="Gharbi K."/>
            <person name="Hall N."/>
            <person name="Watson M."/>
            <person name="Adriaenssens E.M."/>
            <person name="Foster-Nyarko E."/>
            <person name="Jarju S."/>
            <person name="Secka A."/>
            <person name="Antonio M."/>
            <person name="Oren A."/>
            <person name="Chaudhuri R.R."/>
            <person name="La Ragione R."/>
            <person name="Hildebrand F."/>
            <person name="Pallen M.J."/>
        </authorList>
    </citation>
    <scope>NUCLEOTIDE SEQUENCE</scope>
    <source>
        <strain evidence="7">ChiW3-316</strain>
    </source>
</reference>
<evidence type="ECO:0000313" key="7">
    <source>
        <dbReference type="EMBL" id="HIU52988.1"/>
    </source>
</evidence>
<sequence length="89" mass="10543">MSITNEKKQELIKEFGQTPGDTGSPEVQIAIWTYRINSLIEHFNTHQKDLHSRLGLMKMVSRRRHLLDHLKSKSESRYQDLIKKLDLRK</sequence>
<keyword evidence="4" id="KW-0699">rRNA-binding</keyword>
<dbReference type="InterPro" id="IPR005290">
    <property type="entry name" value="Ribosomal_uS15_bac-type"/>
</dbReference>
<dbReference type="AlphaFoldDB" id="A0A9D1SB08"/>
<proteinExistence type="inferred from homology"/>
<comment type="function">
    <text evidence="4">Forms an intersubunit bridge (bridge B4) with the 23S rRNA of the 50S subunit in the ribosome.</text>
</comment>
<dbReference type="SMART" id="SM01387">
    <property type="entry name" value="Ribosomal_S15"/>
    <property type="match status" value="1"/>
</dbReference>
<protein>
    <recommendedName>
        <fullName evidence="4">Small ribosomal subunit protein uS15</fullName>
    </recommendedName>
</protein>
<dbReference type="NCBIfam" id="TIGR00952">
    <property type="entry name" value="S15_bact"/>
    <property type="match status" value="1"/>
</dbReference>
<dbReference type="EMBL" id="DVNC01000021">
    <property type="protein sequence ID" value="HIU52988.1"/>
    <property type="molecule type" value="Genomic_DNA"/>
</dbReference>
<dbReference type="GO" id="GO:0006412">
    <property type="term" value="P:translation"/>
    <property type="evidence" value="ECO:0007669"/>
    <property type="project" value="UniProtKB-UniRule"/>
</dbReference>